<feature type="domain" description="RNase H type-1" evidence="7">
    <location>
        <begin position="97"/>
        <end position="226"/>
    </location>
</feature>
<dbReference type="Proteomes" id="UP000504603">
    <property type="component" value="Unplaced"/>
</dbReference>
<evidence type="ECO:0000256" key="6">
    <source>
        <dbReference type="ARBA" id="ARBA00022918"/>
    </source>
</evidence>
<evidence type="ECO:0000256" key="1">
    <source>
        <dbReference type="ARBA" id="ARBA00022679"/>
    </source>
</evidence>
<dbReference type="Gene3D" id="3.30.420.10">
    <property type="entry name" value="Ribonuclease H-like superfamily/Ribonuclease H"/>
    <property type="match status" value="2"/>
</dbReference>
<evidence type="ECO:0000259" key="7">
    <source>
        <dbReference type="PROSITE" id="PS50879"/>
    </source>
</evidence>
<dbReference type="GeneID" id="111023625"/>
<gene>
    <name evidence="10" type="primary">LOC111023625</name>
</gene>
<protein>
    <submittedName>
        <fullName evidence="10">Uncharacterized protein LOC111023625</fullName>
    </submittedName>
</protein>
<dbReference type="Pfam" id="PF13456">
    <property type="entry name" value="RVT_3"/>
    <property type="match status" value="1"/>
</dbReference>
<dbReference type="GO" id="GO:0004523">
    <property type="term" value="F:RNA-DNA hybrid ribonuclease activity"/>
    <property type="evidence" value="ECO:0007669"/>
    <property type="project" value="InterPro"/>
</dbReference>
<dbReference type="GO" id="GO:0015074">
    <property type="term" value="P:DNA integration"/>
    <property type="evidence" value="ECO:0007669"/>
    <property type="project" value="InterPro"/>
</dbReference>
<keyword evidence="2" id="KW-0548">Nucleotidyltransferase</keyword>
<evidence type="ECO:0000256" key="2">
    <source>
        <dbReference type="ARBA" id="ARBA00022695"/>
    </source>
</evidence>
<dbReference type="CDD" id="cd09279">
    <property type="entry name" value="RNase_HI_like"/>
    <property type="match status" value="1"/>
</dbReference>
<dbReference type="PANTHER" id="PTHR48475:SF2">
    <property type="entry name" value="RIBONUCLEASE H"/>
    <property type="match status" value="1"/>
</dbReference>
<dbReference type="InterPro" id="IPR041373">
    <property type="entry name" value="RT_RNaseH"/>
</dbReference>
<dbReference type="SUPFAM" id="SSF53098">
    <property type="entry name" value="Ribonuclease H-like"/>
    <property type="match status" value="2"/>
</dbReference>
<keyword evidence="6" id="KW-0695">RNA-directed DNA polymerase</keyword>
<proteinExistence type="predicted"/>
<dbReference type="Pfam" id="PF17917">
    <property type="entry name" value="RT_RNaseH"/>
    <property type="match status" value="1"/>
</dbReference>
<dbReference type="InterPro" id="IPR002156">
    <property type="entry name" value="RNaseH_domain"/>
</dbReference>
<evidence type="ECO:0000256" key="3">
    <source>
        <dbReference type="ARBA" id="ARBA00022722"/>
    </source>
</evidence>
<dbReference type="AlphaFoldDB" id="A0A6J1DW17"/>
<dbReference type="InterPro" id="IPR041588">
    <property type="entry name" value="Integrase_H2C2"/>
</dbReference>
<evidence type="ECO:0000256" key="4">
    <source>
        <dbReference type="ARBA" id="ARBA00022759"/>
    </source>
</evidence>
<organism evidence="9 10">
    <name type="scientific">Momordica charantia</name>
    <name type="common">Bitter gourd</name>
    <name type="synonym">Balsam pear</name>
    <dbReference type="NCBI Taxonomy" id="3673"/>
    <lineage>
        <taxon>Eukaryota</taxon>
        <taxon>Viridiplantae</taxon>
        <taxon>Streptophyta</taxon>
        <taxon>Embryophyta</taxon>
        <taxon>Tracheophyta</taxon>
        <taxon>Spermatophyta</taxon>
        <taxon>Magnoliopsida</taxon>
        <taxon>eudicotyledons</taxon>
        <taxon>Gunneridae</taxon>
        <taxon>Pentapetalae</taxon>
        <taxon>rosids</taxon>
        <taxon>fabids</taxon>
        <taxon>Cucurbitales</taxon>
        <taxon>Cucurbitaceae</taxon>
        <taxon>Momordiceae</taxon>
        <taxon>Momordica</taxon>
    </lineage>
</organism>
<dbReference type="InterPro" id="IPR001584">
    <property type="entry name" value="Integrase_cat-core"/>
</dbReference>
<dbReference type="Pfam" id="PF00665">
    <property type="entry name" value="rve"/>
    <property type="match status" value="1"/>
</dbReference>
<keyword evidence="5" id="KW-0378">Hydrolase</keyword>
<evidence type="ECO:0000259" key="8">
    <source>
        <dbReference type="PROSITE" id="PS50994"/>
    </source>
</evidence>
<sequence length="455" mass="51664">MTEAETRYPQMEKLALALVTSARRLRPYFQAHTMTVLTNVPLKQVFHKPETSGHLMKLAVELSEYDIQFEPRTAIKGQVVADFIAELALPSAQTSTPDQPWTVYVDGSSNEKGCGAGVLLLASDDMRFEYALRFNFRTSNNEAGYEALFVGLRMAKGLGATHLLIFSDSQLIVNQIREDYQTKDPWMEKYLGKVRSHLAYFQTYEIRQIPRLQISNADALAKLASPYETDLARSVPVEILDNPSILELDMMEIDSHPSSWMEPIKDFLGGKVPADPRETKKMTRKAARYLLRDGTLYRRGFSLPLLKFIFEEDGHYVLREVHERVCGNHLGARSLSAKVIRQGYYWPTMDQDAKEFVKVKYAVVAVDYFTKWAEAEALSTITEARVTNFIWTNVLCRFGIPNAIVTDNGRQFDNAKFKDFCRKLGISHLFSSPAQPKANGQVEAVNKIIKRGIKL</sequence>
<dbReference type="InterPro" id="IPR036397">
    <property type="entry name" value="RNaseH_sf"/>
</dbReference>
<evidence type="ECO:0000313" key="9">
    <source>
        <dbReference type="Proteomes" id="UP000504603"/>
    </source>
</evidence>
<dbReference type="RefSeq" id="XP_022156791.1">
    <property type="nucleotide sequence ID" value="XM_022301099.1"/>
</dbReference>
<dbReference type="KEGG" id="mcha:111023625"/>
<evidence type="ECO:0000313" key="10">
    <source>
        <dbReference type="RefSeq" id="XP_022156791.1"/>
    </source>
</evidence>
<accession>A0A6J1DW17</accession>
<evidence type="ECO:0000256" key="5">
    <source>
        <dbReference type="ARBA" id="ARBA00022801"/>
    </source>
</evidence>
<keyword evidence="4" id="KW-0255">Endonuclease</keyword>
<dbReference type="GO" id="GO:0003676">
    <property type="term" value="F:nucleic acid binding"/>
    <property type="evidence" value="ECO:0007669"/>
    <property type="project" value="InterPro"/>
</dbReference>
<keyword evidence="9" id="KW-1185">Reference proteome</keyword>
<dbReference type="PROSITE" id="PS50879">
    <property type="entry name" value="RNASE_H_1"/>
    <property type="match status" value="1"/>
</dbReference>
<keyword evidence="3" id="KW-0540">Nuclease</keyword>
<dbReference type="PROSITE" id="PS50994">
    <property type="entry name" value="INTEGRASE"/>
    <property type="match status" value="1"/>
</dbReference>
<dbReference type="Pfam" id="PF17921">
    <property type="entry name" value="Integrase_H2C2"/>
    <property type="match status" value="1"/>
</dbReference>
<keyword evidence="1" id="KW-0808">Transferase</keyword>
<name>A0A6J1DW17_MOMCH</name>
<dbReference type="PANTHER" id="PTHR48475">
    <property type="entry name" value="RIBONUCLEASE H"/>
    <property type="match status" value="1"/>
</dbReference>
<dbReference type="GO" id="GO:0003964">
    <property type="term" value="F:RNA-directed DNA polymerase activity"/>
    <property type="evidence" value="ECO:0007669"/>
    <property type="project" value="UniProtKB-KW"/>
</dbReference>
<dbReference type="InterPro" id="IPR012337">
    <property type="entry name" value="RNaseH-like_sf"/>
</dbReference>
<feature type="domain" description="Integrase catalytic" evidence="8">
    <location>
        <begin position="338"/>
        <end position="455"/>
    </location>
</feature>
<reference evidence="10" key="1">
    <citation type="submission" date="2025-08" db="UniProtKB">
        <authorList>
            <consortium name="RefSeq"/>
        </authorList>
    </citation>
    <scope>IDENTIFICATION</scope>
    <source>
        <strain evidence="10">OHB3-1</strain>
    </source>
</reference>
<dbReference type="OrthoDB" id="1432469at2759"/>